<dbReference type="GO" id="GO:0080043">
    <property type="term" value="F:quercetin 3-O-glucosyltransferase activity"/>
    <property type="evidence" value="ECO:0007669"/>
    <property type="project" value="TreeGrafter"/>
</dbReference>
<dbReference type="GO" id="GO:0080044">
    <property type="term" value="F:quercetin 7-O-glucosyltransferase activity"/>
    <property type="evidence" value="ECO:0007669"/>
    <property type="project" value="TreeGrafter"/>
</dbReference>
<dbReference type="InterPro" id="IPR035595">
    <property type="entry name" value="UDP_glycos_trans_CS"/>
</dbReference>
<gene>
    <name evidence="6" type="ORF">VFH_I133160</name>
</gene>
<evidence type="ECO:0000313" key="6">
    <source>
        <dbReference type="EMBL" id="CAI8594280.1"/>
    </source>
</evidence>
<dbReference type="FunFam" id="3.40.50.2000:FF:000027">
    <property type="entry name" value="Glycosyltransferase"/>
    <property type="match status" value="1"/>
</dbReference>
<dbReference type="SUPFAM" id="SSF53756">
    <property type="entry name" value="UDP-Glycosyltransferase/glycogen phosphorylase"/>
    <property type="match status" value="1"/>
</dbReference>
<dbReference type="PROSITE" id="PS00375">
    <property type="entry name" value="UDPGT"/>
    <property type="match status" value="1"/>
</dbReference>
<evidence type="ECO:0000313" key="7">
    <source>
        <dbReference type="Proteomes" id="UP001157006"/>
    </source>
</evidence>
<name>A0AAV0Z6Q8_VICFA</name>
<keyword evidence="3 4" id="KW-0808">Transferase</keyword>
<dbReference type="FunFam" id="3.40.50.2000:FF:000065">
    <property type="entry name" value="Glycosyltransferase"/>
    <property type="match status" value="1"/>
</dbReference>
<evidence type="ECO:0000256" key="1">
    <source>
        <dbReference type="ARBA" id="ARBA00009995"/>
    </source>
</evidence>
<dbReference type="Gene3D" id="3.40.50.2000">
    <property type="entry name" value="Glycogen Phosphorylase B"/>
    <property type="match status" value="2"/>
</dbReference>
<keyword evidence="7" id="KW-1185">Reference proteome</keyword>
<dbReference type="Pfam" id="PF00201">
    <property type="entry name" value="UDPGT"/>
    <property type="match status" value="1"/>
</dbReference>
<dbReference type="EMBL" id="OX451735">
    <property type="protein sequence ID" value="CAI8594280.1"/>
    <property type="molecule type" value="Genomic_DNA"/>
</dbReference>
<dbReference type="PANTHER" id="PTHR11926:SF1188">
    <property type="entry name" value="FAMILY PROTEIN, PUTATIVE-RELATED"/>
    <property type="match status" value="1"/>
</dbReference>
<comment type="similarity">
    <text evidence="1 4">Belongs to the UDP-glycosyltransferase family.</text>
</comment>
<reference evidence="6 7" key="1">
    <citation type="submission" date="2023-01" db="EMBL/GenBank/DDBJ databases">
        <authorList>
            <person name="Kreplak J."/>
        </authorList>
    </citation>
    <scope>NUCLEOTIDE SEQUENCE [LARGE SCALE GENOMIC DNA]</scope>
</reference>
<dbReference type="Proteomes" id="UP001157006">
    <property type="component" value="Chromosome 1S"/>
</dbReference>
<dbReference type="InterPro" id="IPR002213">
    <property type="entry name" value="UDP_glucos_trans"/>
</dbReference>
<evidence type="ECO:0000256" key="2">
    <source>
        <dbReference type="ARBA" id="ARBA00022676"/>
    </source>
</evidence>
<keyword evidence="2 4" id="KW-0328">Glycosyltransferase</keyword>
<organism evidence="6 7">
    <name type="scientific">Vicia faba</name>
    <name type="common">Broad bean</name>
    <name type="synonym">Faba vulgaris</name>
    <dbReference type="NCBI Taxonomy" id="3906"/>
    <lineage>
        <taxon>Eukaryota</taxon>
        <taxon>Viridiplantae</taxon>
        <taxon>Streptophyta</taxon>
        <taxon>Embryophyta</taxon>
        <taxon>Tracheophyta</taxon>
        <taxon>Spermatophyta</taxon>
        <taxon>Magnoliopsida</taxon>
        <taxon>eudicotyledons</taxon>
        <taxon>Gunneridae</taxon>
        <taxon>Pentapetalae</taxon>
        <taxon>rosids</taxon>
        <taxon>fabids</taxon>
        <taxon>Fabales</taxon>
        <taxon>Fabaceae</taxon>
        <taxon>Papilionoideae</taxon>
        <taxon>50 kb inversion clade</taxon>
        <taxon>NPAAA clade</taxon>
        <taxon>Hologalegina</taxon>
        <taxon>IRL clade</taxon>
        <taxon>Fabeae</taxon>
        <taxon>Vicia</taxon>
    </lineage>
</organism>
<accession>A0AAV0Z6Q8</accession>
<sequence length="485" mass="54880">MSNFAERKPHAVLTPFPIQSHINALLKVAKLLHLRGFHITFVNTEYNHKRLLKSKGPNAFDGFTDFTFVTIPDGLTPMEGDDGDVTQDIPSLCQSIVNNFHHFFDELLAKLHESATAGLIPPVTCLVSDCYMPFTVESAEQHVLPIVLFFPCSASFFLSTYHIPILFQNGVLPLKDESYLTNGYVDTEVDWIPGLKNFRLKDLPRFVRLTDPNDLMIRFITLVADRSHKASGIVFNTCNELESDVMNSLYSIFPVLYTIGPFASFLNQSPRNQLISMESNLWKEDTKCLEWLESMKPGSVVYVNFGSLAVMTLEQLLEFAWGLANSKKHFLWIIRPDLVVGGSVVLSSEFMNEISDRGLIASWCPQEKVLNHPSIGGFLTHCGWNSTTESICAGVPMLCWPFFADQPTNSRIICNEWEVGIEIDSNVKRDEVEKQVNELMVGEKGKEMRKRVTKMKNKVEEDTRPGGSSYINLDKVIKEVLLKHY</sequence>
<evidence type="ECO:0000256" key="5">
    <source>
        <dbReference type="RuleBase" id="RU362057"/>
    </source>
</evidence>
<evidence type="ECO:0000256" key="4">
    <source>
        <dbReference type="RuleBase" id="RU003718"/>
    </source>
</evidence>
<dbReference type="EC" id="2.4.1.-" evidence="5"/>
<protein>
    <recommendedName>
        <fullName evidence="5">Glycosyltransferase</fullName>
        <ecNumber evidence="5">2.4.1.-</ecNumber>
    </recommendedName>
</protein>
<dbReference type="PANTHER" id="PTHR11926">
    <property type="entry name" value="GLUCOSYL/GLUCURONOSYL TRANSFERASES"/>
    <property type="match status" value="1"/>
</dbReference>
<evidence type="ECO:0000256" key="3">
    <source>
        <dbReference type="ARBA" id="ARBA00022679"/>
    </source>
</evidence>
<dbReference type="CDD" id="cd03784">
    <property type="entry name" value="GT1_Gtf-like"/>
    <property type="match status" value="1"/>
</dbReference>
<proteinExistence type="inferred from homology"/>
<dbReference type="AlphaFoldDB" id="A0AAV0Z6Q8"/>